<gene>
    <name evidence="7" type="primary">YCT1</name>
    <name evidence="7" type="ORF">FIM1_2467</name>
</gene>
<reference evidence="7 8" key="1">
    <citation type="submission" date="2016-03" db="EMBL/GenBank/DDBJ databases">
        <title>How can Kluyveromyces marxianus grow so fast - potential evolutionary course in Saccharomyces Complex revealed by comparative genomics.</title>
        <authorList>
            <person name="Mo W."/>
            <person name="Lu W."/>
            <person name="Yang X."/>
            <person name="Qi J."/>
            <person name="Lv H."/>
        </authorList>
    </citation>
    <scope>NUCLEOTIDE SEQUENCE [LARGE SCALE GENOMIC DNA]</scope>
    <source>
        <strain evidence="7 8">FIM1</strain>
    </source>
</reference>
<feature type="transmembrane region" description="Helical" evidence="6">
    <location>
        <begin position="422"/>
        <end position="445"/>
    </location>
</feature>
<dbReference type="InterPro" id="IPR036259">
    <property type="entry name" value="MFS_trans_sf"/>
</dbReference>
<comment type="subcellular location">
    <subcellularLocation>
        <location evidence="1">Membrane</location>
        <topology evidence="1">Multi-pass membrane protein</topology>
    </subcellularLocation>
</comment>
<accession>A0ABX6EVE3</accession>
<keyword evidence="8" id="KW-1185">Reference proteome</keyword>
<protein>
    <submittedName>
        <fullName evidence="7">Transporter YLL055W</fullName>
    </submittedName>
</protein>
<dbReference type="SUPFAM" id="SSF103473">
    <property type="entry name" value="MFS general substrate transporter"/>
    <property type="match status" value="1"/>
</dbReference>
<keyword evidence="3 6" id="KW-0812">Transmembrane</keyword>
<feature type="transmembrane region" description="Helical" evidence="6">
    <location>
        <begin position="145"/>
        <end position="161"/>
    </location>
</feature>
<evidence type="ECO:0000313" key="8">
    <source>
        <dbReference type="Proteomes" id="UP000422736"/>
    </source>
</evidence>
<feature type="transmembrane region" description="Helical" evidence="6">
    <location>
        <begin position="490"/>
        <end position="512"/>
    </location>
</feature>
<dbReference type="EMBL" id="CP015057">
    <property type="protein sequence ID" value="QGN15771.1"/>
    <property type="molecule type" value="Genomic_DNA"/>
</dbReference>
<dbReference type="PANTHER" id="PTHR43791">
    <property type="entry name" value="PERMEASE-RELATED"/>
    <property type="match status" value="1"/>
</dbReference>
<proteinExistence type="predicted"/>
<organism evidence="7 8">
    <name type="scientific">Kluyveromyces marxianus</name>
    <name type="common">Yeast</name>
    <name type="synonym">Candida kefyr</name>
    <dbReference type="NCBI Taxonomy" id="4911"/>
    <lineage>
        <taxon>Eukaryota</taxon>
        <taxon>Fungi</taxon>
        <taxon>Dikarya</taxon>
        <taxon>Ascomycota</taxon>
        <taxon>Saccharomycotina</taxon>
        <taxon>Saccharomycetes</taxon>
        <taxon>Saccharomycetales</taxon>
        <taxon>Saccharomycetaceae</taxon>
        <taxon>Kluyveromyces</taxon>
    </lineage>
</organism>
<evidence type="ECO:0000256" key="4">
    <source>
        <dbReference type="ARBA" id="ARBA00022989"/>
    </source>
</evidence>
<dbReference type="PANTHER" id="PTHR43791:SF63">
    <property type="entry name" value="HIGH AFFINITY CYSTEINE TRANSPORTER"/>
    <property type="match status" value="1"/>
</dbReference>
<evidence type="ECO:0000256" key="2">
    <source>
        <dbReference type="ARBA" id="ARBA00022448"/>
    </source>
</evidence>
<feature type="transmembrane region" description="Helical" evidence="6">
    <location>
        <begin position="457"/>
        <end position="478"/>
    </location>
</feature>
<dbReference type="Pfam" id="PF07690">
    <property type="entry name" value="MFS_1"/>
    <property type="match status" value="1"/>
</dbReference>
<evidence type="ECO:0000256" key="6">
    <source>
        <dbReference type="SAM" id="Phobius"/>
    </source>
</evidence>
<keyword evidence="5 6" id="KW-0472">Membrane</keyword>
<dbReference type="InterPro" id="IPR011701">
    <property type="entry name" value="MFS"/>
</dbReference>
<keyword evidence="4 6" id="KW-1133">Transmembrane helix</keyword>
<keyword evidence="2" id="KW-0813">Transport</keyword>
<sequence>MISGASSSSSLENDDREVRDVEKFGKVTSLITEGHAIEHFSDDSEIDVKIGAGTDSNSGKKYKIVSSRDADVTLEFLEQWDSKVPPITEEQEKRLSRKVTWIVVSLTAFINLILYSDKATSSYASILGLFEEIGMTQNQYNNSNTLFYVGFIVGQVNLIFVQKYPLKYVVSSMTALWTVLVFLHCTASSYKGWYALRFFLGFVESIALPCLNTTMSQFLTADEKAATAPIFYSTCVGVTIPVGFIAYGVLNIKHSPVSLWKIFMIIIGGCTFLLTILILAVYPNNPTDAVFLNDEEKVWVIRRVQNTTNSSIEQKVIKKYQIKEALYDPISWLFGLFFLLQQLANNLTYQQNILFKSIGNISSLDSTLVSVAAGGFAVICCIIATTFLLYQKNFTAFSVVFWTIPSFVGSIAMVSLPFHAHIALLGMLCLASPAFGVPWILMFSWNSATCSGYTKRLTRNAIVMFFYCVANLISPQLWQDKDGPRYYPAWIVQIVLSFSIAPLIALVIWYILRKRNIERVKALSEEEKKFGLIEVNGEKLKANIAMLDLTDLENKTFIYPL</sequence>
<feature type="transmembrane region" description="Helical" evidence="6">
    <location>
        <begin position="262"/>
        <end position="282"/>
    </location>
</feature>
<feature type="transmembrane region" description="Helical" evidence="6">
    <location>
        <begin position="230"/>
        <end position="250"/>
    </location>
</feature>
<feature type="transmembrane region" description="Helical" evidence="6">
    <location>
        <begin position="168"/>
        <end position="190"/>
    </location>
</feature>
<feature type="transmembrane region" description="Helical" evidence="6">
    <location>
        <begin position="397"/>
        <end position="416"/>
    </location>
</feature>
<name>A0ABX6EVE3_KLUMA</name>
<evidence type="ECO:0000256" key="3">
    <source>
        <dbReference type="ARBA" id="ARBA00022692"/>
    </source>
</evidence>
<evidence type="ECO:0000256" key="5">
    <source>
        <dbReference type="ARBA" id="ARBA00023136"/>
    </source>
</evidence>
<evidence type="ECO:0000256" key="1">
    <source>
        <dbReference type="ARBA" id="ARBA00004141"/>
    </source>
</evidence>
<feature type="transmembrane region" description="Helical" evidence="6">
    <location>
        <begin position="368"/>
        <end position="390"/>
    </location>
</feature>
<dbReference type="Proteomes" id="UP000422736">
    <property type="component" value="Chromosome 4"/>
</dbReference>
<feature type="transmembrane region" description="Helical" evidence="6">
    <location>
        <begin position="99"/>
        <end position="116"/>
    </location>
</feature>
<evidence type="ECO:0000313" key="7">
    <source>
        <dbReference type="EMBL" id="QGN15771.1"/>
    </source>
</evidence>
<dbReference type="Gene3D" id="1.20.1250.20">
    <property type="entry name" value="MFS general substrate transporter like domains"/>
    <property type="match status" value="1"/>
</dbReference>